<keyword evidence="2" id="KW-1185">Reference proteome</keyword>
<organism evidence="1 2">
    <name type="scientific">Pseudolactococcus chungangensis CAU 28 = DSM 22330</name>
    <dbReference type="NCBI Taxonomy" id="1122154"/>
    <lineage>
        <taxon>Bacteria</taxon>
        <taxon>Bacillati</taxon>
        <taxon>Bacillota</taxon>
        <taxon>Bacilli</taxon>
        <taxon>Lactobacillales</taxon>
        <taxon>Streptococcaceae</taxon>
        <taxon>Pseudolactococcus</taxon>
    </lineage>
</organism>
<protein>
    <submittedName>
        <fullName evidence="1">Uncharacterized protein</fullName>
    </submittedName>
</protein>
<evidence type="ECO:0000313" key="2">
    <source>
        <dbReference type="Proteomes" id="UP000218979"/>
    </source>
</evidence>
<name>A0ABX4I5B6_9LACT</name>
<sequence length="53" mass="5778">MKDLEFDLRPYAIKSKLSSSVAKFYMSASTAGKFDRELGRGLAATSITFGSIL</sequence>
<reference evidence="1 2" key="1">
    <citation type="submission" date="2014-12" db="EMBL/GenBank/DDBJ databases">
        <title>Draft genome sequences of 10 type strains of Lactococcus.</title>
        <authorList>
            <person name="Sun Z."/>
            <person name="Zhong Z."/>
            <person name="Liu W."/>
            <person name="Zhang W."/>
            <person name="Zhang H."/>
        </authorList>
    </citation>
    <scope>NUCLEOTIDE SEQUENCE [LARGE SCALE GENOMIC DNA]</scope>
    <source>
        <strain evidence="1 2">DSM 22330</strain>
    </source>
</reference>
<accession>A0ABX4I5B6</accession>
<proteinExistence type="predicted"/>
<evidence type="ECO:0000313" key="1">
    <source>
        <dbReference type="EMBL" id="PCR99957.1"/>
    </source>
</evidence>
<dbReference type="Proteomes" id="UP000218979">
    <property type="component" value="Unassembled WGS sequence"/>
</dbReference>
<dbReference type="EMBL" id="JXJT01000033">
    <property type="protein sequence ID" value="PCR99957.1"/>
    <property type="molecule type" value="Genomic_DNA"/>
</dbReference>
<gene>
    <name evidence="1" type="ORF">RR45_GL001412</name>
</gene>
<comment type="caution">
    <text evidence="1">The sequence shown here is derived from an EMBL/GenBank/DDBJ whole genome shotgun (WGS) entry which is preliminary data.</text>
</comment>